<protein>
    <submittedName>
        <fullName evidence="3">DUF1538 domain-containing protein</fullName>
    </submittedName>
</protein>
<dbReference type="RefSeq" id="WP_201688976.1">
    <property type="nucleotide sequence ID" value="NZ_JAEQND010000005.1"/>
</dbReference>
<keyword evidence="2" id="KW-0812">Transmembrane</keyword>
<evidence type="ECO:0000256" key="1">
    <source>
        <dbReference type="SAM" id="MobiDB-lite"/>
    </source>
</evidence>
<feature type="transmembrane region" description="Helical" evidence="2">
    <location>
        <begin position="48"/>
        <end position="67"/>
    </location>
</feature>
<proteinExistence type="predicted"/>
<gene>
    <name evidence="3" type="ORF">JI746_09790</name>
</gene>
<comment type="caution">
    <text evidence="3">The sequence shown here is derived from an EMBL/GenBank/DDBJ whole genome shotgun (WGS) entry which is preliminary data.</text>
</comment>
<dbReference type="InterPro" id="IPR011435">
    <property type="entry name" value="UmpAB"/>
</dbReference>
<feature type="transmembrane region" description="Helical" evidence="2">
    <location>
        <begin position="73"/>
        <end position="98"/>
    </location>
</feature>
<evidence type="ECO:0000256" key="2">
    <source>
        <dbReference type="SAM" id="Phobius"/>
    </source>
</evidence>
<keyword evidence="2" id="KW-0472">Membrane</keyword>
<feature type="region of interest" description="Disordered" evidence="1">
    <location>
        <begin position="1"/>
        <end position="26"/>
    </location>
</feature>
<dbReference type="Proteomes" id="UP000622707">
    <property type="component" value="Unassembled WGS sequence"/>
</dbReference>
<feature type="transmembrane region" description="Helical" evidence="2">
    <location>
        <begin position="180"/>
        <end position="205"/>
    </location>
</feature>
<keyword evidence="4" id="KW-1185">Reference proteome</keyword>
<feature type="transmembrane region" description="Helical" evidence="2">
    <location>
        <begin position="110"/>
        <end position="129"/>
    </location>
</feature>
<dbReference type="Pfam" id="PF07556">
    <property type="entry name" value="DUF1538"/>
    <property type="match status" value="1"/>
</dbReference>
<feature type="transmembrane region" description="Helical" evidence="2">
    <location>
        <begin position="243"/>
        <end position="262"/>
    </location>
</feature>
<accession>A0ABS1JMC7</accession>
<evidence type="ECO:0000313" key="4">
    <source>
        <dbReference type="Proteomes" id="UP000622707"/>
    </source>
</evidence>
<keyword evidence="2" id="KW-1133">Transmembrane helix</keyword>
<dbReference type="EMBL" id="JAEQND010000005">
    <property type="protein sequence ID" value="MBL0425402.1"/>
    <property type="molecule type" value="Genomic_DNA"/>
</dbReference>
<feature type="transmembrane region" description="Helical" evidence="2">
    <location>
        <begin position="153"/>
        <end position="173"/>
    </location>
</feature>
<evidence type="ECO:0000313" key="3">
    <source>
        <dbReference type="EMBL" id="MBL0425402.1"/>
    </source>
</evidence>
<organism evidence="3 4">
    <name type="scientific">Ramlibacter alkalitolerans</name>
    <dbReference type="NCBI Taxonomy" id="2039631"/>
    <lineage>
        <taxon>Bacteria</taxon>
        <taxon>Pseudomonadati</taxon>
        <taxon>Pseudomonadota</taxon>
        <taxon>Betaproteobacteria</taxon>
        <taxon>Burkholderiales</taxon>
        <taxon>Comamonadaceae</taxon>
        <taxon>Ramlibacter</taxon>
    </lineage>
</organism>
<reference evidence="3 4" key="1">
    <citation type="journal article" date="2017" name="Int. J. Syst. Evol. Microbiol.">
        <title>Ramlibacter alkalitolerans sp. nov., alkali-tolerant bacterium isolated from soil of ginseng.</title>
        <authorList>
            <person name="Lee D.H."/>
            <person name="Cha C.J."/>
        </authorList>
    </citation>
    <scope>NUCLEOTIDE SEQUENCE [LARGE SCALE GENOMIC DNA]</scope>
    <source>
        <strain evidence="3 4">KACC 19305</strain>
    </source>
</reference>
<feature type="transmembrane region" description="Helical" evidence="2">
    <location>
        <begin position="211"/>
        <end position="231"/>
    </location>
</feature>
<sequence>MSSPSRRTRPQPATAARQTDSPSPARRGAGAVLLALLRERLPEVLQSIAPLIAVVCVLQFTVVHAPAPLFLEFLGGALLVVLGLLLLFAGVEIGVLPMGRYIGADLPTKGSAWLIAIVGFAMGFATTAAEPDVLILAQQVDRVTQGAISGQQLVYVIAVGVGLLAVVALLRIVRGSSFRTLLAACYLLVIALSLLAPASFVPLAYDAGSVTTGVVAAPALLALALGVSSVLAGRSTSEDGFGLLGLASIGPILAILLLGVFAR</sequence>
<name>A0ABS1JMC7_9BURK</name>